<dbReference type="SUPFAM" id="SSF54695">
    <property type="entry name" value="POZ domain"/>
    <property type="match status" value="1"/>
</dbReference>
<dbReference type="InterPro" id="IPR011333">
    <property type="entry name" value="SKP1/BTB/POZ_sf"/>
</dbReference>
<accession>A0A8H3B9S4</accession>
<gene>
    <name evidence="2" type="ORF">RDB_LOCUS49335</name>
</gene>
<dbReference type="Pfam" id="PF00651">
    <property type="entry name" value="BTB"/>
    <property type="match status" value="1"/>
</dbReference>
<organism evidence="2 3">
    <name type="scientific">Rhizoctonia solani</name>
    <dbReference type="NCBI Taxonomy" id="456999"/>
    <lineage>
        <taxon>Eukaryota</taxon>
        <taxon>Fungi</taxon>
        <taxon>Dikarya</taxon>
        <taxon>Basidiomycota</taxon>
        <taxon>Agaricomycotina</taxon>
        <taxon>Agaricomycetes</taxon>
        <taxon>Cantharellales</taxon>
        <taxon>Ceratobasidiaceae</taxon>
        <taxon>Rhizoctonia</taxon>
    </lineage>
</organism>
<dbReference type="Proteomes" id="UP000663853">
    <property type="component" value="Unassembled WGS sequence"/>
</dbReference>
<dbReference type="SMART" id="SM00225">
    <property type="entry name" value="BTB"/>
    <property type="match status" value="1"/>
</dbReference>
<dbReference type="Gene3D" id="3.30.710.10">
    <property type="entry name" value="Potassium Channel Kv1.1, Chain A"/>
    <property type="match status" value="1"/>
</dbReference>
<name>A0A8H3B9S4_9AGAM</name>
<dbReference type="InterPro" id="IPR000210">
    <property type="entry name" value="BTB/POZ_dom"/>
</dbReference>
<evidence type="ECO:0000313" key="2">
    <source>
        <dbReference type="EMBL" id="CAE6450618.1"/>
    </source>
</evidence>
<dbReference type="PROSITE" id="PS50097">
    <property type="entry name" value="BTB"/>
    <property type="match status" value="1"/>
</dbReference>
<sequence>MAKKKSTALATGTGYVVSIDRASNIKSDGETSSAEISEPLVRHPEFYFDNTLIAIQVENTLFNVHKCQLAKSEVFSDMFKNMDAEDGEPGEGSSPDHPIVMKGITVSDFTALLKILYANHCPSHRPAAEAPLVVSAFRLANVLKFTELRAYLLPFVVTDLGDVDKIVFAREFDIKEWLAPAHIHLCEREEPLNTEEARKLDVDSVLIISRMREKHRNQGYELVEGEDYCGTCIGMNYHGNDFHCKICASSGGRYRCVGASTVRNKLQVDHTAIEAGVKKWVEDGCVAKD</sequence>
<dbReference type="EMBL" id="CAJMXA010001079">
    <property type="protein sequence ID" value="CAE6450618.1"/>
    <property type="molecule type" value="Genomic_DNA"/>
</dbReference>
<feature type="domain" description="BTB" evidence="1">
    <location>
        <begin position="51"/>
        <end position="125"/>
    </location>
</feature>
<dbReference type="AlphaFoldDB" id="A0A8H3B9S4"/>
<comment type="caution">
    <text evidence="2">The sequence shown here is derived from an EMBL/GenBank/DDBJ whole genome shotgun (WGS) entry which is preliminary data.</text>
</comment>
<evidence type="ECO:0000259" key="1">
    <source>
        <dbReference type="PROSITE" id="PS50097"/>
    </source>
</evidence>
<reference evidence="2" key="1">
    <citation type="submission" date="2021-01" db="EMBL/GenBank/DDBJ databases">
        <authorList>
            <person name="Kaushik A."/>
        </authorList>
    </citation>
    <scope>NUCLEOTIDE SEQUENCE</scope>
    <source>
        <strain evidence="2">AG6-10EEA</strain>
    </source>
</reference>
<proteinExistence type="predicted"/>
<evidence type="ECO:0000313" key="3">
    <source>
        <dbReference type="Proteomes" id="UP000663853"/>
    </source>
</evidence>
<protein>
    <recommendedName>
        <fullName evidence="1">BTB domain-containing protein</fullName>
    </recommendedName>
</protein>